<comment type="subcellular location">
    <subcellularLocation>
        <location evidence="1">Cytoplasm</location>
    </subcellularLocation>
</comment>
<dbReference type="PANTHER" id="PTHR22617:SF23">
    <property type="entry name" value="CHEMOTAXIS PROTEIN CHEW"/>
    <property type="match status" value="1"/>
</dbReference>
<evidence type="ECO:0000259" key="5">
    <source>
        <dbReference type="PROSITE" id="PS50851"/>
    </source>
</evidence>
<feature type="domain" description="CheW-like" evidence="5">
    <location>
        <begin position="9"/>
        <end position="148"/>
    </location>
</feature>
<dbReference type="SMART" id="SM00260">
    <property type="entry name" value="CheW"/>
    <property type="match status" value="1"/>
</dbReference>
<dbReference type="Gene3D" id="2.40.50.180">
    <property type="entry name" value="CheA-289, Domain 4"/>
    <property type="match status" value="1"/>
</dbReference>
<evidence type="ECO:0000256" key="3">
    <source>
        <dbReference type="ARBA" id="ARBA00022490"/>
    </source>
</evidence>
<evidence type="ECO:0000256" key="2">
    <source>
        <dbReference type="ARBA" id="ARBA00021483"/>
    </source>
</evidence>
<gene>
    <name evidence="6" type="ORF">COY37_08745</name>
</gene>
<proteinExistence type="predicted"/>
<dbReference type="InterPro" id="IPR036061">
    <property type="entry name" value="CheW-like_dom_sf"/>
</dbReference>
<dbReference type="InterPro" id="IPR002545">
    <property type="entry name" value="CheW-lke_dom"/>
</dbReference>
<evidence type="ECO:0000256" key="1">
    <source>
        <dbReference type="ARBA" id="ARBA00004496"/>
    </source>
</evidence>
<dbReference type="InterPro" id="IPR039315">
    <property type="entry name" value="CheW"/>
</dbReference>
<evidence type="ECO:0000256" key="4">
    <source>
        <dbReference type="ARBA" id="ARBA00022500"/>
    </source>
</evidence>
<dbReference type="PANTHER" id="PTHR22617">
    <property type="entry name" value="CHEMOTAXIS SENSOR HISTIDINE KINASE-RELATED"/>
    <property type="match status" value="1"/>
</dbReference>
<comment type="caution">
    <text evidence="6">The sequence shown here is derived from an EMBL/GenBank/DDBJ whole genome shotgun (WGS) entry which is preliminary data.</text>
</comment>
<dbReference type="EMBL" id="PFNG01000205">
    <property type="protein sequence ID" value="PIZ36378.1"/>
    <property type="molecule type" value="Genomic_DNA"/>
</dbReference>
<dbReference type="SUPFAM" id="SSF50341">
    <property type="entry name" value="CheW-like"/>
    <property type="match status" value="1"/>
</dbReference>
<protein>
    <recommendedName>
        <fullName evidence="2">Chemotaxis protein CheW</fullName>
    </recommendedName>
</protein>
<evidence type="ECO:0000313" key="6">
    <source>
        <dbReference type="EMBL" id="PIZ36378.1"/>
    </source>
</evidence>
<keyword evidence="4" id="KW-0145">Chemotaxis</keyword>
<sequence>MAIDISLGQDQLVVFEVGNEAFGIDISSVQEIIRFQQITDVPRAPMHVKGVINLRGKVIPIIDLRDKFGLAQTEETKSSRIVVVDVLGSTVGMIVDAVSEVLRIGTDQIESPSSIIESYEKYLRGIGRLDERLILLLDLERLIPEAGQLKAVA</sequence>
<dbReference type="GO" id="GO:0007165">
    <property type="term" value="P:signal transduction"/>
    <property type="evidence" value="ECO:0007669"/>
    <property type="project" value="InterPro"/>
</dbReference>
<reference evidence="7" key="1">
    <citation type="submission" date="2017-09" db="EMBL/GenBank/DDBJ databases">
        <title>Depth-based differentiation of microbial function through sediment-hosted aquifers and enrichment of novel symbionts in the deep terrestrial subsurface.</title>
        <authorList>
            <person name="Probst A.J."/>
            <person name="Ladd B."/>
            <person name="Jarett J.K."/>
            <person name="Geller-Mcgrath D.E."/>
            <person name="Sieber C.M.K."/>
            <person name="Emerson J.B."/>
            <person name="Anantharaman K."/>
            <person name="Thomas B.C."/>
            <person name="Malmstrom R."/>
            <person name="Stieglmeier M."/>
            <person name="Klingl A."/>
            <person name="Woyke T."/>
            <person name="Ryan C.M."/>
            <person name="Banfield J.F."/>
        </authorList>
    </citation>
    <scope>NUCLEOTIDE SEQUENCE [LARGE SCALE GENOMIC DNA]</scope>
</reference>
<keyword evidence="3" id="KW-0963">Cytoplasm</keyword>
<dbReference type="PROSITE" id="PS50851">
    <property type="entry name" value="CHEW"/>
    <property type="match status" value="1"/>
</dbReference>
<dbReference type="Gene3D" id="2.30.30.40">
    <property type="entry name" value="SH3 Domains"/>
    <property type="match status" value="1"/>
</dbReference>
<evidence type="ECO:0000313" key="7">
    <source>
        <dbReference type="Proteomes" id="UP000230956"/>
    </source>
</evidence>
<dbReference type="GO" id="GO:0005829">
    <property type="term" value="C:cytosol"/>
    <property type="evidence" value="ECO:0007669"/>
    <property type="project" value="TreeGrafter"/>
</dbReference>
<name>A0A2M7T6F1_9ACTN</name>
<dbReference type="GO" id="GO:0006935">
    <property type="term" value="P:chemotaxis"/>
    <property type="evidence" value="ECO:0007669"/>
    <property type="project" value="UniProtKB-KW"/>
</dbReference>
<accession>A0A2M7T6F1</accession>
<organism evidence="6 7">
    <name type="scientific">Candidatus Aquicultor secundus</name>
    <dbReference type="NCBI Taxonomy" id="1973895"/>
    <lineage>
        <taxon>Bacteria</taxon>
        <taxon>Bacillati</taxon>
        <taxon>Actinomycetota</taxon>
        <taxon>Candidatus Aquicultoria</taxon>
        <taxon>Candidatus Aquicultorales</taxon>
        <taxon>Candidatus Aquicultoraceae</taxon>
        <taxon>Candidatus Aquicultor</taxon>
    </lineage>
</organism>
<dbReference type="Pfam" id="PF01584">
    <property type="entry name" value="CheW"/>
    <property type="match status" value="1"/>
</dbReference>
<dbReference type="RefSeq" id="WP_286677718.1">
    <property type="nucleotide sequence ID" value="NZ_MNXI01000027.1"/>
</dbReference>
<dbReference type="AlphaFoldDB" id="A0A2M7T6F1"/>
<dbReference type="Proteomes" id="UP000230956">
    <property type="component" value="Unassembled WGS sequence"/>
</dbReference>
<dbReference type="FunFam" id="2.40.50.180:FF:000002">
    <property type="entry name" value="Chemotaxis protein CheW"/>
    <property type="match status" value="1"/>
</dbReference>